<dbReference type="Pfam" id="PF13387">
    <property type="entry name" value="Lnb_N"/>
    <property type="match status" value="1"/>
</dbReference>
<evidence type="ECO:0000259" key="2">
    <source>
        <dbReference type="Pfam" id="PF13387"/>
    </source>
</evidence>
<keyword evidence="1" id="KW-1133">Transmembrane helix</keyword>
<feature type="transmembrane region" description="Helical" evidence="1">
    <location>
        <begin position="270"/>
        <end position="290"/>
    </location>
</feature>
<reference evidence="3 4" key="1">
    <citation type="submission" date="2018-05" db="EMBL/GenBank/DDBJ databases">
        <title>Flavobacterium sp. MEBiC07310.</title>
        <authorList>
            <person name="Baek K."/>
        </authorList>
    </citation>
    <scope>NUCLEOTIDE SEQUENCE [LARGE SCALE GENOMIC DNA]</scope>
    <source>
        <strain evidence="3 4">MEBiC07310</strain>
    </source>
</reference>
<sequence>MIRKLVLLVTLLTFTTLFSQNIILSKDAKVSILNCGTGNESYSLYGHTAIRIYDRVNFLDLVFNYGAFDFSTPNFALKFIKGDLQYFVTTDSYNEFEYSYRAEQRSIYEQELNSLTIAQKQALFDKLWQSLHSDERFYTYKFIDRNCTTMVIDKVNDVLGSKIITSVKPITQTYREVLYPYLENHFFEKLGINIIFGTKVDQSAEKLFLPLDFIKSLDQAQYNGKPLTKPMATVYEAPNNNFTGSVFNSIYTVIFLLLLIVLIPKKWLTLSYFFILGLLGIFFCLVGFYSDHQEVLWNYNALLFNPLYLLLFFFSVTHKTKQRILTSKVLIAMLLGYLVYMLNKIHLGIVLPFIITHFILLAKIALSQKRSGNLFFFTIRKNNG</sequence>
<keyword evidence="1" id="KW-0812">Transmembrane</keyword>
<dbReference type="RefSeq" id="WP_109568416.1">
    <property type="nucleotide sequence ID" value="NZ_CP029463.1"/>
</dbReference>
<accession>A0A2U8QS87</accession>
<feature type="transmembrane region" description="Helical" evidence="1">
    <location>
        <begin position="296"/>
        <end position="317"/>
    </location>
</feature>
<keyword evidence="4" id="KW-1185">Reference proteome</keyword>
<evidence type="ECO:0000256" key="1">
    <source>
        <dbReference type="SAM" id="Phobius"/>
    </source>
</evidence>
<evidence type="ECO:0000313" key="4">
    <source>
        <dbReference type="Proteomes" id="UP000245429"/>
    </source>
</evidence>
<organism evidence="3 4">
    <name type="scientific">Flavobacterium sediminis</name>
    <dbReference type="NCBI Taxonomy" id="2201181"/>
    <lineage>
        <taxon>Bacteria</taxon>
        <taxon>Pseudomonadati</taxon>
        <taxon>Bacteroidota</taxon>
        <taxon>Flavobacteriia</taxon>
        <taxon>Flavobacteriales</taxon>
        <taxon>Flavobacteriaceae</taxon>
        <taxon>Flavobacterium</taxon>
    </lineage>
</organism>
<protein>
    <recommendedName>
        <fullName evidence="2">Lnb N-terminal periplasmic domain-containing protein</fullName>
    </recommendedName>
</protein>
<keyword evidence="1" id="KW-0472">Membrane</keyword>
<dbReference type="AlphaFoldDB" id="A0A2U8QS87"/>
<feature type="transmembrane region" description="Helical" evidence="1">
    <location>
        <begin position="324"/>
        <end position="342"/>
    </location>
</feature>
<feature type="domain" description="Lnb N-terminal periplasmic" evidence="2">
    <location>
        <begin position="27"/>
        <end position="176"/>
    </location>
</feature>
<evidence type="ECO:0000313" key="3">
    <source>
        <dbReference type="EMBL" id="AWM13008.1"/>
    </source>
</evidence>
<dbReference type="OrthoDB" id="319167at2"/>
<gene>
    <name evidence="3" type="ORF">DI487_03430</name>
</gene>
<dbReference type="Proteomes" id="UP000245429">
    <property type="component" value="Chromosome"/>
</dbReference>
<dbReference type="InterPro" id="IPR025178">
    <property type="entry name" value="Lnb_N"/>
</dbReference>
<dbReference type="KEGG" id="fse:DI487_03430"/>
<feature type="transmembrane region" description="Helical" evidence="1">
    <location>
        <begin position="246"/>
        <end position="263"/>
    </location>
</feature>
<dbReference type="EMBL" id="CP029463">
    <property type="protein sequence ID" value="AWM13008.1"/>
    <property type="molecule type" value="Genomic_DNA"/>
</dbReference>
<proteinExistence type="predicted"/>
<name>A0A2U8QS87_9FLAO</name>
<feature type="transmembrane region" description="Helical" evidence="1">
    <location>
        <begin position="348"/>
        <end position="366"/>
    </location>
</feature>